<feature type="transmembrane region" description="Helical" evidence="1">
    <location>
        <begin position="144"/>
        <end position="163"/>
    </location>
</feature>
<keyword evidence="1" id="KW-0812">Transmembrane</keyword>
<proteinExistence type="predicted"/>
<feature type="domain" description="Phosphatidic acid phosphatase type 2/haloperoxidase" evidence="2">
    <location>
        <begin position="74"/>
        <end position="186"/>
    </location>
</feature>
<dbReference type="PANTHER" id="PTHR14969">
    <property type="entry name" value="SPHINGOSINE-1-PHOSPHATE PHOSPHOHYDROLASE"/>
    <property type="match status" value="1"/>
</dbReference>
<feature type="transmembrane region" description="Helical" evidence="1">
    <location>
        <begin position="169"/>
        <end position="189"/>
    </location>
</feature>
<gene>
    <name evidence="3" type="ORF">CIL03_14620</name>
</gene>
<dbReference type="InterPro" id="IPR036938">
    <property type="entry name" value="PAP2/HPO_sf"/>
</dbReference>
<dbReference type="Gene3D" id="1.20.144.10">
    <property type="entry name" value="Phosphatidic acid phosphatase type 2/haloperoxidase"/>
    <property type="match status" value="2"/>
</dbReference>
<organism evidence="3 4">
    <name type="scientific">Virgibacillus indicus</name>
    <dbReference type="NCBI Taxonomy" id="2024554"/>
    <lineage>
        <taxon>Bacteria</taxon>
        <taxon>Bacillati</taxon>
        <taxon>Bacillota</taxon>
        <taxon>Bacilli</taxon>
        <taxon>Bacillales</taxon>
        <taxon>Bacillaceae</taxon>
        <taxon>Virgibacillus</taxon>
    </lineage>
</organism>
<comment type="caution">
    <text evidence="3">The sequence shown here is derived from an EMBL/GenBank/DDBJ whole genome shotgun (WGS) entry which is preliminary data.</text>
</comment>
<dbReference type="CDD" id="cd03392">
    <property type="entry name" value="PAP2_like_2"/>
    <property type="match status" value="1"/>
</dbReference>
<keyword evidence="1" id="KW-1133">Transmembrane helix</keyword>
<dbReference type="OrthoDB" id="9789113at2"/>
<dbReference type="SUPFAM" id="SSF48317">
    <property type="entry name" value="Acid phosphatase/Vanadium-dependent haloperoxidase"/>
    <property type="match status" value="1"/>
</dbReference>
<keyword evidence="1" id="KW-0472">Membrane</keyword>
<dbReference type="InterPro" id="IPR000326">
    <property type="entry name" value="PAP2/HPO"/>
</dbReference>
<accession>A0A265N7J9</accession>
<dbReference type="Proteomes" id="UP000216498">
    <property type="component" value="Unassembled WGS sequence"/>
</dbReference>
<feature type="transmembrane region" description="Helical" evidence="1">
    <location>
        <begin position="115"/>
        <end position="132"/>
    </location>
</feature>
<feature type="transmembrane region" description="Helical" evidence="1">
    <location>
        <begin position="52"/>
        <end position="68"/>
    </location>
</feature>
<protein>
    <recommendedName>
        <fullName evidence="2">Phosphatidic acid phosphatase type 2/haloperoxidase domain-containing protein</fullName>
    </recommendedName>
</protein>
<dbReference type="AlphaFoldDB" id="A0A265N7J9"/>
<dbReference type="EMBL" id="NPMS01000007">
    <property type="protein sequence ID" value="OZU87998.1"/>
    <property type="molecule type" value="Genomic_DNA"/>
</dbReference>
<reference evidence="3 4" key="1">
    <citation type="submission" date="2017-08" db="EMBL/GenBank/DDBJ databases">
        <title>Virgibacillus indicus sp. nov. and Virgibacillus profoundi sp. nov, two moderately halophilic bacteria isolated from marine sediment by using the Microfluidic Streak Plate.</title>
        <authorList>
            <person name="Xu B."/>
            <person name="Hu B."/>
            <person name="Wang J."/>
            <person name="Zhu Y."/>
            <person name="Huang L."/>
            <person name="Du W."/>
            <person name="Huang Y."/>
        </authorList>
    </citation>
    <scope>NUCLEOTIDE SEQUENCE [LARGE SCALE GENOMIC DNA]</scope>
    <source>
        <strain evidence="3 4">IO3-P2-C2</strain>
    </source>
</reference>
<evidence type="ECO:0000313" key="3">
    <source>
        <dbReference type="EMBL" id="OZU87998.1"/>
    </source>
</evidence>
<keyword evidence="4" id="KW-1185">Reference proteome</keyword>
<evidence type="ECO:0000256" key="1">
    <source>
        <dbReference type="SAM" id="Phobius"/>
    </source>
</evidence>
<name>A0A265N7J9_9BACI</name>
<dbReference type="Pfam" id="PF01569">
    <property type="entry name" value="PAP2"/>
    <property type="match status" value="1"/>
</dbReference>
<dbReference type="SMART" id="SM00014">
    <property type="entry name" value="acidPPc"/>
    <property type="match status" value="1"/>
</dbReference>
<dbReference type="PANTHER" id="PTHR14969:SF13">
    <property type="entry name" value="AT30094P"/>
    <property type="match status" value="1"/>
</dbReference>
<evidence type="ECO:0000259" key="2">
    <source>
        <dbReference type="SMART" id="SM00014"/>
    </source>
</evidence>
<sequence>MVLVTVGVWIVKIVKGNVPYVDQWTRELVARMDDTYIYTIFRWITNLGSEPFMVPFTVAAAIILWWAYRDWLPALIFAGGTLSSHMLNKLIKLLVERDRPSILASANAEGHSFPSGHAMISMVCYGLLAYFIAGKINSSKLKFLVQAFLALLIFLIGISRYVINVHYLTDVAAGFLIGFLCMVGLIYLYDWVHKRRNQT</sequence>
<evidence type="ECO:0000313" key="4">
    <source>
        <dbReference type="Proteomes" id="UP000216498"/>
    </source>
</evidence>